<evidence type="ECO:0000256" key="2">
    <source>
        <dbReference type="ARBA" id="ARBA00023163"/>
    </source>
</evidence>
<feature type="region of interest" description="Disordered" evidence="3">
    <location>
        <begin position="1"/>
        <end position="22"/>
    </location>
</feature>
<feature type="domain" description="NET" evidence="4">
    <location>
        <begin position="158"/>
        <end position="241"/>
    </location>
</feature>
<keyword evidence="2" id="KW-0804">Transcription</keyword>
<dbReference type="PROSITE" id="PS51525">
    <property type="entry name" value="NET"/>
    <property type="match status" value="1"/>
</dbReference>
<feature type="region of interest" description="Disordered" evidence="3">
    <location>
        <begin position="34"/>
        <end position="57"/>
    </location>
</feature>
<organism evidence="5">
    <name type="scientific">Noccaea caerulescens</name>
    <name type="common">Alpine penny-cress</name>
    <name type="synonym">Thlaspi caerulescens</name>
    <dbReference type="NCBI Taxonomy" id="107243"/>
    <lineage>
        <taxon>Eukaryota</taxon>
        <taxon>Viridiplantae</taxon>
        <taxon>Streptophyta</taxon>
        <taxon>Embryophyta</taxon>
        <taxon>Tracheophyta</taxon>
        <taxon>Spermatophyta</taxon>
        <taxon>Magnoliopsida</taxon>
        <taxon>eudicotyledons</taxon>
        <taxon>Gunneridae</taxon>
        <taxon>Pentapetalae</taxon>
        <taxon>rosids</taxon>
        <taxon>malvids</taxon>
        <taxon>Brassicales</taxon>
        <taxon>Brassicaceae</taxon>
        <taxon>Coluteocarpeae</taxon>
        <taxon>Noccaea</taxon>
    </lineage>
</organism>
<dbReference type="PANTHER" id="PTHR45926">
    <property type="entry name" value="OSJNBA0053K19.4 PROTEIN"/>
    <property type="match status" value="1"/>
</dbReference>
<evidence type="ECO:0000256" key="1">
    <source>
        <dbReference type="ARBA" id="ARBA00023015"/>
    </source>
</evidence>
<evidence type="ECO:0000256" key="3">
    <source>
        <dbReference type="SAM" id="MobiDB-lite"/>
    </source>
</evidence>
<keyword evidence="1" id="KW-0805">Transcription regulation</keyword>
<gene>
    <name evidence="5" type="ORF">GA_TR21224_c0_g1_i1_g.70291</name>
</gene>
<sequence length="241" mass="27322">MPKRAAEAPLSSETHRVRPDSFSSYRSQVAKLLSQRERTSNHGVTTRHSNSGIGAGMSNVKSDKLNVLLRQCVKNLTPEVDEMQRRVCSMYLYLISQLGNNCPSSSPVRPEESGGESEDEIQFLFRSDPDLVKRKTSLHSNILLSELEHMQQQLEGLLDDVVTTCRPMTRGEKRVLMKSIKELPKGDHDRILEIVRDHCITSAKDFSDKVTVNLEISQDNVMLWRLHYYVGAVNSARKLDL</sequence>
<evidence type="ECO:0000313" key="5">
    <source>
        <dbReference type="EMBL" id="JAU12084.1"/>
    </source>
</evidence>
<evidence type="ECO:0000259" key="4">
    <source>
        <dbReference type="PROSITE" id="PS51525"/>
    </source>
</evidence>
<proteinExistence type="predicted"/>
<feature type="compositionally biased region" description="Polar residues" evidence="3">
    <location>
        <begin position="41"/>
        <end position="52"/>
    </location>
</feature>
<dbReference type="InterPro" id="IPR027353">
    <property type="entry name" value="NET_dom"/>
</dbReference>
<protein>
    <recommendedName>
        <fullName evidence="4">NET domain-containing protein</fullName>
    </recommendedName>
</protein>
<dbReference type="Pfam" id="PF17035">
    <property type="entry name" value="BET"/>
    <property type="match status" value="1"/>
</dbReference>
<dbReference type="EMBL" id="GEVI01020236">
    <property type="protein sequence ID" value="JAU12084.1"/>
    <property type="molecule type" value="Transcribed_RNA"/>
</dbReference>
<dbReference type="Gene3D" id="1.20.1270.220">
    <property type="match status" value="1"/>
</dbReference>
<dbReference type="AlphaFoldDB" id="A0A1J3D612"/>
<reference evidence="5" key="1">
    <citation type="submission" date="2016-07" db="EMBL/GenBank/DDBJ databases">
        <title>De novo transcriptome assembly of four accessions of the metal hyperaccumulator plant Noccaea caerulescens.</title>
        <authorList>
            <person name="Blande D."/>
            <person name="Halimaa P."/>
            <person name="Tervahauta A.I."/>
            <person name="Aarts M.G."/>
            <person name="Karenlampi S.O."/>
        </authorList>
    </citation>
    <scope>NUCLEOTIDE SEQUENCE</scope>
</reference>
<accession>A0A1J3D612</accession>
<name>A0A1J3D612_NOCCA</name>
<dbReference type="InterPro" id="IPR038336">
    <property type="entry name" value="NET_sf"/>
</dbReference>